<name>A0AAV0ATN9_PHAPC</name>
<accession>A0AAV0ATN9</accession>
<keyword evidence="3" id="KW-1185">Reference proteome</keyword>
<organism evidence="2 3">
    <name type="scientific">Phakopsora pachyrhizi</name>
    <name type="common">Asian soybean rust disease fungus</name>
    <dbReference type="NCBI Taxonomy" id="170000"/>
    <lineage>
        <taxon>Eukaryota</taxon>
        <taxon>Fungi</taxon>
        <taxon>Dikarya</taxon>
        <taxon>Basidiomycota</taxon>
        <taxon>Pucciniomycotina</taxon>
        <taxon>Pucciniomycetes</taxon>
        <taxon>Pucciniales</taxon>
        <taxon>Phakopsoraceae</taxon>
        <taxon>Phakopsora</taxon>
    </lineage>
</organism>
<protein>
    <submittedName>
        <fullName evidence="2">Uncharacterized protein</fullName>
    </submittedName>
</protein>
<dbReference type="AlphaFoldDB" id="A0AAV0ATN9"/>
<gene>
    <name evidence="2" type="ORF">PPACK8108_LOCUS7830</name>
</gene>
<evidence type="ECO:0000313" key="2">
    <source>
        <dbReference type="EMBL" id="CAH7672977.1"/>
    </source>
</evidence>
<dbReference type="Proteomes" id="UP001153365">
    <property type="component" value="Unassembled WGS sequence"/>
</dbReference>
<proteinExistence type="predicted"/>
<evidence type="ECO:0000313" key="3">
    <source>
        <dbReference type="Proteomes" id="UP001153365"/>
    </source>
</evidence>
<sequence length="248" mass="28135">MKEQFKTYKAKYVKAKKASDFTGFGVSEDDQSNGIITITQKLKIFCACFEQMDVIFGSQTNITSPSVADTCKNCIKTLTMVDEHIDDLRIGLFDNAGYSQANMFEEREEGIENIQHHGDNNHQDLSIKFNEQQKWRPEKEQKDKELLMEFAMREKEIKSAKDGKDKEFEIRVLIADKDYEAMKFKENIALLYAVVGSSRSIEEITKISKISECPGLGFEEERVAEQNLGGGSHKGQSGWSKTTGAMEL</sequence>
<evidence type="ECO:0000256" key="1">
    <source>
        <dbReference type="SAM" id="MobiDB-lite"/>
    </source>
</evidence>
<comment type="caution">
    <text evidence="2">The sequence shown here is derived from an EMBL/GenBank/DDBJ whole genome shotgun (WGS) entry which is preliminary data.</text>
</comment>
<feature type="compositionally biased region" description="Polar residues" evidence="1">
    <location>
        <begin position="234"/>
        <end position="248"/>
    </location>
</feature>
<reference evidence="2" key="1">
    <citation type="submission" date="2022-06" db="EMBL/GenBank/DDBJ databases">
        <authorList>
            <consortium name="SYNGENTA / RWTH Aachen University"/>
        </authorList>
    </citation>
    <scope>NUCLEOTIDE SEQUENCE</scope>
</reference>
<feature type="region of interest" description="Disordered" evidence="1">
    <location>
        <begin position="227"/>
        <end position="248"/>
    </location>
</feature>
<dbReference type="EMBL" id="CALTRL010001550">
    <property type="protein sequence ID" value="CAH7672977.1"/>
    <property type="molecule type" value="Genomic_DNA"/>
</dbReference>